<dbReference type="InterPro" id="IPR014716">
    <property type="entry name" value="Fibrinogen_a/b/g_C_1"/>
</dbReference>
<dbReference type="SUPFAM" id="SSF56496">
    <property type="entry name" value="Fibrinogen C-terminal domain-like"/>
    <property type="match status" value="1"/>
</dbReference>
<evidence type="ECO:0000256" key="1">
    <source>
        <dbReference type="ARBA" id="ARBA00004613"/>
    </source>
</evidence>
<dbReference type="InterPro" id="IPR037579">
    <property type="entry name" value="FIB_ANG-like"/>
</dbReference>
<dbReference type="PROSITE" id="PS51406">
    <property type="entry name" value="FIBRINOGEN_C_2"/>
    <property type="match status" value="2"/>
</dbReference>
<name>A0ABY7GAE7_MYAAR</name>
<dbReference type="Proteomes" id="UP001164746">
    <property type="component" value="Chromosome 16"/>
</dbReference>
<dbReference type="EMBL" id="CP111027">
    <property type="protein sequence ID" value="WAR29971.1"/>
    <property type="molecule type" value="Genomic_DNA"/>
</dbReference>
<dbReference type="PANTHER" id="PTHR47221:SF7">
    <property type="entry name" value="FIBRINOGEN BETA CHAIN"/>
    <property type="match status" value="1"/>
</dbReference>
<dbReference type="InterPro" id="IPR036056">
    <property type="entry name" value="Fibrinogen-like_C"/>
</dbReference>
<sequence length="135" mass="15271">MLKTPEKFVRDIAASAKTIQMDIDCSDLLTSGKQNTSGVYMITTRRTRAKIMVYCDMETSGGGWTDIDRDQNQFSSCASSHQGGWWYNNCYSKNLNGKYVEPGTKGMHEGIIDLSFERADGESLKKTKMMIRRSF</sequence>
<evidence type="ECO:0000313" key="6">
    <source>
        <dbReference type="Proteomes" id="UP001164746"/>
    </source>
</evidence>
<gene>
    <name evidence="5" type="ORF">MAR_003539</name>
</gene>
<evidence type="ECO:0000256" key="3">
    <source>
        <dbReference type="ARBA" id="ARBA00023157"/>
    </source>
</evidence>
<feature type="domain" description="Fibrinogen C-terminal" evidence="4">
    <location>
        <begin position="16"/>
        <end position="72"/>
    </location>
</feature>
<keyword evidence="6" id="KW-1185">Reference proteome</keyword>
<reference evidence="5" key="1">
    <citation type="submission" date="2022-11" db="EMBL/GenBank/DDBJ databases">
        <title>Centuries of genome instability and evolution in soft-shell clam transmissible cancer (bioRxiv).</title>
        <authorList>
            <person name="Hart S.F.M."/>
            <person name="Yonemitsu M.A."/>
            <person name="Giersch R.M."/>
            <person name="Beal B.F."/>
            <person name="Arriagada G."/>
            <person name="Davis B.W."/>
            <person name="Ostrander E.A."/>
            <person name="Goff S.P."/>
            <person name="Metzger M.J."/>
        </authorList>
    </citation>
    <scope>NUCLEOTIDE SEQUENCE</scope>
    <source>
        <strain evidence="5">MELC-2E11</strain>
        <tissue evidence="5">Siphon/mantle</tissue>
    </source>
</reference>
<proteinExistence type="predicted"/>
<dbReference type="NCBIfam" id="NF040941">
    <property type="entry name" value="GGGWT_bact"/>
    <property type="match status" value="1"/>
</dbReference>
<evidence type="ECO:0000313" key="5">
    <source>
        <dbReference type="EMBL" id="WAR29971.1"/>
    </source>
</evidence>
<organism evidence="5 6">
    <name type="scientific">Mya arenaria</name>
    <name type="common">Soft-shell clam</name>
    <dbReference type="NCBI Taxonomy" id="6604"/>
    <lineage>
        <taxon>Eukaryota</taxon>
        <taxon>Metazoa</taxon>
        <taxon>Spiralia</taxon>
        <taxon>Lophotrochozoa</taxon>
        <taxon>Mollusca</taxon>
        <taxon>Bivalvia</taxon>
        <taxon>Autobranchia</taxon>
        <taxon>Heteroconchia</taxon>
        <taxon>Euheterodonta</taxon>
        <taxon>Imparidentia</taxon>
        <taxon>Neoheterodontei</taxon>
        <taxon>Myida</taxon>
        <taxon>Myoidea</taxon>
        <taxon>Myidae</taxon>
        <taxon>Mya</taxon>
    </lineage>
</organism>
<evidence type="ECO:0000256" key="2">
    <source>
        <dbReference type="ARBA" id="ARBA00022525"/>
    </source>
</evidence>
<protein>
    <submittedName>
        <fullName evidence="5">ANGL1-like protein</fullName>
    </submittedName>
</protein>
<dbReference type="PANTHER" id="PTHR47221">
    <property type="entry name" value="FIBRINOGEN ALPHA CHAIN"/>
    <property type="match status" value="1"/>
</dbReference>
<comment type="subcellular location">
    <subcellularLocation>
        <location evidence="1">Secreted</location>
    </subcellularLocation>
</comment>
<feature type="domain" description="Fibrinogen C-terminal" evidence="4">
    <location>
        <begin position="75"/>
        <end position="135"/>
    </location>
</feature>
<keyword evidence="2" id="KW-0964">Secreted</keyword>
<dbReference type="Pfam" id="PF00147">
    <property type="entry name" value="Fibrinogen_C"/>
    <property type="match status" value="1"/>
</dbReference>
<accession>A0ABY7GAE7</accession>
<dbReference type="InterPro" id="IPR002181">
    <property type="entry name" value="Fibrinogen_a/b/g_C_dom"/>
</dbReference>
<keyword evidence="3" id="KW-1015">Disulfide bond</keyword>
<dbReference type="Gene3D" id="3.90.215.10">
    <property type="entry name" value="Gamma Fibrinogen, chain A, domain 1"/>
    <property type="match status" value="2"/>
</dbReference>
<dbReference type="SMART" id="SM00186">
    <property type="entry name" value="FBG"/>
    <property type="match status" value="1"/>
</dbReference>
<evidence type="ECO:0000259" key="4">
    <source>
        <dbReference type="PROSITE" id="PS51406"/>
    </source>
</evidence>